<dbReference type="EMBL" id="AP027272">
    <property type="protein sequence ID" value="BDX08609.1"/>
    <property type="molecule type" value="Genomic_DNA"/>
</dbReference>
<gene>
    <name evidence="2" type="ORF">MACH26_41300</name>
</gene>
<evidence type="ECO:0000313" key="3">
    <source>
        <dbReference type="Proteomes" id="UP001333710"/>
    </source>
</evidence>
<evidence type="ECO:0000259" key="1">
    <source>
        <dbReference type="Pfam" id="PF02698"/>
    </source>
</evidence>
<dbReference type="Pfam" id="PF02698">
    <property type="entry name" value="DUF218"/>
    <property type="match status" value="1"/>
</dbReference>
<dbReference type="CDD" id="cd06259">
    <property type="entry name" value="YdcF-like"/>
    <property type="match status" value="1"/>
</dbReference>
<dbReference type="GO" id="GO:0043164">
    <property type="term" value="P:Gram-negative-bacterium-type cell wall biogenesis"/>
    <property type="evidence" value="ECO:0007669"/>
    <property type="project" value="TreeGrafter"/>
</dbReference>
<dbReference type="KEGG" id="pmaw:MACH26_41300"/>
<dbReference type="GO" id="GO:0000270">
    <property type="term" value="P:peptidoglycan metabolic process"/>
    <property type="evidence" value="ECO:0007669"/>
    <property type="project" value="TreeGrafter"/>
</dbReference>
<dbReference type="PANTHER" id="PTHR30336">
    <property type="entry name" value="INNER MEMBRANE PROTEIN, PROBABLE PERMEASE"/>
    <property type="match status" value="1"/>
</dbReference>
<organism evidence="2 3">
    <name type="scientific">Planctobacterium marinum</name>
    <dbReference type="NCBI Taxonomy" id="1631968"/>
    <lineage>
        <taxon>Bacteria</taxon>
        <taxon>Pseudomonadati</taxon>
        <taxon>Pseudomonadota</taxon>
        <taxon>Gammaproteobacteria</taxon>
        <taxon>Alteromonadales</taxon>
        <taxon>Alteromonadaceae</taxon>
        <taxon>Planctobacterium</taxon>
    </lineage>
</organism>
<evidence type="ECO:0000313" key="2">
    <source>
        <dbReference type="EMBL" id="BDX08609.1"/>
    </source>
</evidence>
<dbReference type="GO" id="GO:0005886">
    <property type="term" value="C:plasma membrane"/>
    <property type="evidence" value="ECO:0007669"/>
    <property type="project" value="TreeGrafter"/>
</dbReference>
<proteinExistence type="predicted"/>
<dbReference type="Proteomes" id="UP001333710">
    <property type="component" value="Chromosome"/>
</dbReference>
<dbReference type="RefSeq" id="WP_338294673.1">
    <property type="nucleotide sequence ID" value="NZ_AP027272.1"/>
</dbReference>
<dbReference type="InterPro" id="IPR003848">
    <property type="entry name" value="DUF218"/>
</dbReference>
<dbReference type="Gene3D" id="3.40.50.620">
    <property type="entry name" value="HUPs"/>
    <property type="match status" value="1"/>
</dbReference>
<dbReference type="InterPro" id="IPR014729">
    <property type="entry name" value="Rossmann-like_a/b/a_fold"/>
</dbReference>
<dbReference type="PANTHER" id="PTHR30336:SF4">
    <property type="entry name" value="ENVELOPE BIOGENESIS FACTOR ELYC"/>
    <property type="match status" value="1"/>
</dbReference>
<sequence>MTKISNLDASHFQCEAVTVLLGYKNSPEGELHPIMQQRARKAQETAQKFETPIVCTGGWGATFNQHVFPHALHVQKWLQANGVKSEQFLPYAASRNTCEDGKLCADIIRLFKIKTVYLVTSDFHIQRGYLWLRHFSPQVTLIPTPSETEAPGEEMQKLLVHEQQAKARFYQDFPGTPSLDALYNWSEL</sequence>
<feature type="domain" description="DUF218" evidence="1">
    <location>
        <begin position="19"/>
        <end position="162"/>
    </location>
</feature>
<dbReference type="AlphaFoldDB" id="A0AA48HV90"/>
<reference evidence="2" key="1">
    <citation type="submission" date="2023-01" db="EMBL/GenBank/DDBJ databases">
        <title>Complete genome sequence of Planctobacterium marinum strain Dej080120_11.</title>
        <authorList>
            <person name="Ueki S."/>
            <person name="Maruyama F."/>
        </authorList>
    </citation>
    <scope>NUCLEOTIDE SEQUENCE</scope>
    <source>
        <strain evidence="2">Dej080120_11</strain>
    </source>
</reference>
<keyword evidence="3" id="KW-1185">Reference proteome</keyword>
<protein>
    <recommendedName>
        <fullName evidence="1">DUF218 domain-containing protein</fullName>
    </recommendedName>
</protein>
<name>A0AA48HV90_9ALTE</name>
<dbReference type="InterPro" id="IPR051599">
    <property type="entry name" value="Cell_Envelope_Assoc"/>
</dbReference>
<accession>A0AA48HV90</accession>